<keyword evidence="1" id="KW-1133">Transmembrane helix</keyword>
<organism evidence="3 4">
    <name type="scientific">candidate division WOR-3 bacterium</name>
    <dbReference type="NCBI Taxonomy" id="2052148"/>
    <lineage>
        <taxon>Bacteria</taxon>
        <taxon>Bacteria division WOR-3</taxon>
    </lineage>
</organism>
<name>A0A9D5K9D1_UNCW3</name>
<comment type="caution">
    <text evidence="3">The sequence shown here is derived from an EMBL/GenBank/DDBJ whole genome shotgun (WGS) entry which is preliminary data.</text>
</comment>
<dbReference type="PANTHER" id="PTHR43185">
    <property type="entry name" value="FERROUS IRON TRANSPORT PROTEIN B"/>
    <property type="match status" value="1"/>
</dbReference>
<keyword evidence="1" id="KW-0472">Membrane</keyword>
<dbReference type="GO" id="GO:0015093">
    <property type="term" value="F:ferrous iron transmembrane transporter activity"/>
    <property type="evidence" value="ECO:0007669"/>
    <property type="project" value="TreeGrafter"/>
</dbReference>
<feature type="non-terminal residue" evidence="3">
    <location>
        <position position="1"/>
    </location>
</feature>
<feature type="domain" description="Nucleoside transporter/FeoB GTPase Gate" evidence="2">
    <location>
        <begin position="31"/>
        <end position="129"/>
    </location>
</feature>
<dbReference type="InterPro" id="IPR011642">
    <property type="entry name" value="Gate_dom"/>
</dbReference>
<dbReference type="AlphaFoldDB" id="A0A9D5K9D1"/>
<protein>
    <submittedName>
        <fullName evidence="3">Ferrous iron transporter B</fullName>
    </submittedName>
</protein>
<dbReference type="Pfam" id="PF07670">
    <property type="entry name" value="Gate"/>
    <property type="match status" value="1"/>
</dbReference>
<reference evidence="3" key="1">
    <citation type="submission" date="2019-11" db="EMBL/GenBank/DDBJ databases">
        <title>Microbial mats filling the niche in hypersaline microbial mats.</title>
        <authorList>
            <person name="Wong H.L."/>
            <person name="Macleod F.I."/>
            <person name="White R.A. III"/>
            <person name="Burns B.P."/>
        </authorList>
    </citation>
    <scope>NUCLEOTIDE SEQUENCE</scope>
    <source>
        <strain evidence="3">Bin_327</strain>
    </source>
</reference>
<accession>A0A9D5K9D1</accession>
<proteinExistence type="predicted"/>
<evidence type="ECO:0000259" key="2">
    <source>
        <dbReference type="Pfam" id="PF07670"/>
    </source>
</evidence>
<dbReference type="GO" id="GO:0005886">
    <property type="term" value="C:plasma membrane"/>
    <property type="evidence" value="ECO:0007669"/>
    <property type="project" value="TreeGrafter"/>
</dbReference>
<feature type="transmembrane region" description="Helical" evidence="1">
    <location>
        <begin position="135"/>
        <end position="153"/>
    </location>
</feature>
<dbReference type="Proteomes" id="UP000630660">
    <property type="component" value="Unassembled WGS sequence"/>
</dbReference>
<feature type="transmembrane region" description="Helical" evidence="1">
    <location>
        <begin position="33"/>
        <end position="57"/>
    </location>
</feature>
<dbReference type="PANTHER" id="PTHR43185:SF1">
    <property type="entry name" value="FE(2+) TRANSPORTER FEOB"/>
    <property type="match status" value="1"/>
</dbReference>
<dbReference type="EMBL" id="WJKJ01000160">
    <property type="protein sequence ID" value="MBD3364539.1"/>
    <property type="molecule type" value="Genomic_DNA"/>
</dbReference>
<evidence type="ECO:0000313" key="4">
    <source>
        <dbReference type="Proteomes" id="UP000630660"/>
    </source>
</evidence>
<evidence type="ECO:0000256" key="1">
    <source>
        <dbReference type="SAM" id="Phobius"/>
    </source>
</evidence>
<feature type="transmembrane region" description="Helical" evidence="1">
    <location>
        <begin position="102"/>
        <end position="123"/>
    </location>
</feature>
<gene>
    <name evidence="3" type="ORF">GF359_04930</name>
</gene>
<dbReference type="InterPro" id="IPR050860">
    <property type="entry name" value="FeoB_GTPase"/>
</dbReference>
<sequence length="161" mass="17851">PEILIEIPPYRAPSWKALGTKLWMRITGFLKEALPVVLGAVLVVNVLTYFNAFAYVARATAPVIEWLWGMPREAITPLLVGIVRKDMALGMMAPLDLTTKQLVTGSVVLSMFFPCLATLVILFRELGWKDALASLGIMLVSVFIVGGAVNHIWKWIERISN</sequence>
<evidence type="ECO:0000313" key="3">
    <source>
        <dbReference type="EMBL" id="MBD3364539.1"/>
    </source>
</evidence>
<keyword evidence="1" id="KW-0812">Transmembrane</keyword>